<accession>A0A9N9B5H9</accession>
<dbReference type="AlphaFoldDB" id="A0A9N9B5H9"/>
<proteinExistence type="predicted"/>
<dbReference type="EMBL" id="CAJVPI010000597">
    <property type="protein sequence ID" value="CAG8554128.1"/>
    <property type="molecule type" value="Genomic_DNA"/>
</dbReference>
<name>A0A9N9B5H9_9GLOM</name>
<dbReference type="OrthoDB" id="2349473at2759"/>
<sequence>MSNIVHLLPSGRTVDDMLQDLISHHKTIDVHHNHELFYNIIHIDDDVIRMLLSGEDVDFLKSIQQVSDTSLSPPDRAYVHQLLVNAMAGPFQRVHVTGDGTSLERMDTPAVLIPGTSASIGLVPYAVTVMGEFARLLKYGGVDPDYAGPNTWMIEVLAILLRGLFLSLVNEERSTQKHTFTLKWQDRNGNFWEMLIGEFSGWPFGFDPEKCFTDRCELFRSMKDILDARIAQALHMSQGRTDQSMLMYGIQSRGTSIDLFALNMPFPHIYVVSLICSLEIPYLMERNYEQQILILVDRLWNILRNGVAEEIIKITTIELDRPFPNPEEFATQLQVYPINGQIVASPGEEFGNVTIPKGHRYVAVPEQAVDLEPLWEFSDLQ</sequence>
<evidence type="ECO:0000313" key="2">
    <source>
        <dbReference type="Proteomes" id="UP000789739"/>
    </source>
</evidence>
<protein>
    <submittedName>
        <fullName evidence="1">4645_t:CDS:1</fullName>
    </submittedName>
</protein>
<reference evidence="1" key="1">
    <citation type="submission" date="2021-06" db="EMBL/GenBank/DDBJ databases">
        <authorList>
            <person name="Kallberg Y."/>
            <person name="Tangrot J."/>
            <person name="Rosling A."/>
        </authorList>
    </citation>
    <scope>NUCLEOTIDE SEQUENCE</scope>
    <source>
        <strain evidence="1">BR232B</strain>
    </source>
</reference>
<comment type="caution">
    <text evidence="1">The sequence shown here is derived from an EMBL/GenBank/DDBJ whole genome shotgun (WGS) entry which is preliminary data.</text>
</comment>
<organism evidence="1 2">
    <name type="scientific">Paraglomus brasilianum</name>
    <dbReference type="NCBI Taxonomy" id="144538"/>
    <lineage>
        <taxon>Eukaryota</taxon>
        <taxon>Fungi</taxon>
        <taxon>Fungi incertae sedis</taxon>
        <taxon>Mucoromycota</taxon>
        <taxon>Glomeromycotina</taxon>
        <taxon>Glomeromycetes</taxon>
        <taxon>Paraglomerales</taxon>
        <taxon>Paraglomeraceae</taxon>
        <taxon>Paraglomus</taxon>
    </lineage>
</organism>
<dbReference type="Proteomes" id="UP000789739">
    <property type="component" value="Unassembled WGS sequence"/>
</dbReference>
<keyword evidence="2" id="KW-1185">Reference proteome</keyword>
<gene>
    <name evidence="1" type="ORF">PBRASI_LOCUS5245</name>
</gene>
<evidence type="ECO:0000313" key="1">
    <source>
        <dbReference type="EMBL" id="CAG8554128.1"/>
    </source>
</evidence>